<dbReference type="GO" id="GO:0008237">
    <property type="term" value="F:metallopeptidase activity"/>
    <property type="evidence" value="ECO:0007669"/>
    <property type="project" value="UniProtKB-KW"/>
</dbReference>
<gene>
    <name evidence="4" type="ORF">EI998_01555</name>
</gene>
<dbReference type="GO" id="GO:0080120">
    <property type="term" value="P:CAAX-box protein maturation"/>
    <property type="evidence" value="ECO:0007669"/>
    <property type="project" value="UniProtKB-ARBA"/>
</dbReference>
<keyword evidence="2" id="KW-1133">Transmembrane helix</keyword>
<dbReference type="GO" id="GO:0006508">
    <property type="term" value="P:proteolysis"/>
    <property type="evidence" value="ECO:0007669"/>
    <property type="project" value="UniProtKB-KW"/>
</dbReference>
<dbReference type="PANTHER" id="PTHR36435">
    <property type="entry name" value="SLR1288 PROTEIN"/>
    <property type="match status" value="1"/>
</dbReference>
<keyword evidence="4" id="KW-0482">Metalloprotease</keyword>
<organism evidence="4 5">
    <name type="scientific">Streptococcus suis</name>
    <dbReference type="NCBI Taxonomy" id="1307"/>
    <lineage>
        <taxon>Bacteria</taxon>
        <taxon>Bacillati</taxon>
        <taxon>Bacillota</taxon>
        <taxon>Bacilli</taxon>
        <taxon>Lactobacillales</taxon>
        <taxon>Streptococcaceae</taxon>
        <taxon>Streptococcus</taxon>
    </lineage>
</organism>
<dbReference type="InterPro" id="IPR003675">
    <property type="entry name" value="Rce1/LyrA-like_dom"/>
</dbReference>
<accession>A0A426TII5</accession>
<dbReference type="Proteomes" id="UP000274117">
    <property type="component" value="Unassembled WGS sequence"/>
</dbReference>
<reference evidence="4 5" key="1">
    <citation type="submission" date="2018-11" db="EMBL/GenBank/DDBJ databases">
        <authorList>
            <person name="Stevens M.J."/>
            <person name="Cernela N."/>
            <person name="Spoerry Serrano N."/>
            <person name="Schmitt S."/>
            <person name="Schrenzel J."/>
            <person name="Stephan R."/>
        </authorList>
    </citation>
    <scope>NUCLEOTIDE SEQUENCE [LARGE SCALE GENOMIC DNA]</scope>
    <source>
        <strain evidence="4 5">PP422</strain>
    </source>
</reference>
<dbReference type="EMBL" id="RSDO01000002">
    <property type="protein sequence ID" value="RRR55203.1"/>
    <property type="molecule type" value="Genomic_DNA"/>
</dbReference>
<feature type="transmembrane region" description="Helical" evidence="2">
    <location>
        <begin position="87"/>
        <end position="104"/>
    </location>
</feature>
<dbReference type="GO" id="GO:0004175">
    <property type="term" value="F:endopeptidase activity"/>
    <property type="evidence" value="ECO:0007669"/>
    <property type="project" value="UniProtKB-ARBA"/>
</dbReference>
<reference evidence="4 5" key="2">
    <citation type="submission" date="2018-12" db="EMBL/GenBank/DDBJ databases">
        <title>Whole-genome sequences of fifteen clinical Streptococcus suis strains isolated from pigs between 2006 and 2018.</title>
        <authorList>
            <person name="Stevens M.J.A."/>
            <person name="Cernela N."/>
            <person name="Spoerry Serrano N."/>
            <person name="Schmitt S."/>
            <person name="Schrenzel J."/>
            <person name="Stephan R."/>
        </authorList>
    </citation>
    <scope>NUCLEOTIDE SEQUENCE [LARGE SCALE GENOMIC DNA]</scope>
    <source>
        <strain evidence="4 5">PP422</strain>
    </source>
</reference>
<dbReference type="AlphaFoldDB" id="A0A426TII5"/>
<feature type="domain" description="CAAX prenyl protease 2/Lysostaphin resistance protein A-like" evidence="3">
    <location>
        <begin position="123"/>
        <end position="216"/>
    </location>
</feature>
<sequence>MLKFIKHLGLIVLYFLASQVTSSFISLGIFKDQLAAELPAPIVEQAVWISGIIGIVLTTILAVVLWKVVYPRKTIAYTVESSWFHKLHWPILVYLVYFVIQFLIPVEESQNQMIVVQFVSAYPILAFFSVVVFAPILEELIFRGFLATYFFPKMQSMKTVGIYLIVSGLLFSLPHGPATIPQFLIYFTMGVNLGWIFLLKRDIRYSMALHFVNNLIAYGMILGGV</sequence>
<dbReference type="PANTHER" id="PTHR36435:SF1">
    <property type="entry name" value="CAAX AMINO TERMINAL PROTEASE FAMILY PROTEIN"/>
    <property type="match status" value="1"/>
</dbReference>
<evidence type="ECO:0000313" key="5">
    <source>
        <dbReference type="Proteomes" id="UP000274117"/>
    </source>
</evidence>
<protein>
    <submittedName>
        <fullName evidence="4">CPBP family intramembrane metalloprotease</fullName>
    </submittedName>
</protein>
<feature type="transmembrane region" description="Helical" evidence="2">
    <location>
        <begin position="157"/>
        <end position="174"/>
    </location>
</feature>
<feature type="transmembrane region" description="Helical" evidence="2">
    <location>
        <begin position="116"/>
        <end position="137"/>
    </location>
</feature>
<dbReference type="InterPro" id="IPR052710">
    <property type="entry name" value="CAAX_protease"/>
</dbReference>
<keyword evidence="4" id="KW-0645">Protease</keyword>
<feature type="transmembrane region" description="Helical" evidence="2">
    <location>
        <begin position="46"/>
        <end position="66"/>
    </location>
</feature>
<dbReference type="Pfam" id="PF02517">
    <property type="entry name" value="Rce1-like"/>
    <property type="match status" value="1"/>
</dbReference>
<comment type="similarity">
    <text evidence="1">Belongs to the UPF0177 family.</text>
</comment>
<evidence type="ECO:0000313" key="4">
    <source>
        <dbReference type="EMBL" id="RRR55203.1"/>
    </source>
</evidence>
<comment type="caution">
    <text evidence="4">The sequence shown here is derived from an EMBL/GenBank/DDBJ whole genome shotgun (WGS) entry which is preliminary data.</text>
</comment>
<keyword evidence="2" id="KW-0472">Membrane</keyword>
<evidence type="ECO:0000259" key="3">
    <source>
        <dbReference type="Pfam" id="PF02517"/>
    </source>
</evidence>
<name>A0A426TII5_STRSU</name>
<keyword evidence="4" id="KW-0378">Hydrolase</keyword>
<evidence type="ECO:0000256" key="2">
    <source>
        <dbReference type="SAM" id="Phobius"/>
    </source>
</evidence>
<keyword evidence="2" id="KW-0812">Transmembrane</keyword>
<evidence type="ECO:0000256" key="1">
    <source>
        <dbReference type="ARBA" id="ARBA00009067"/>
    </source>
</evidence>
<proteinExistence type="inferred from homology"/>
<feature type="transmembrane region" description="Helical" evidence="2">
    <location>
        <begin position="180"/>
        <end position="199"/>
    </location>
</feature>